<dbReference type="InterPro" id="IPR029058">
    <property type="entry name" value="AB_hydrolase_fold"/>
</dbReference>
<feature type="domain" description="Serine aminopeptidase S33" evidence="2">
    <location>
        <begin position="23"/>
        <end position="101"/>
    </location>
</feature>
<dbReference type="GO" id="GO:0008474">
    <property type="term" value="F:palmitoyl-(protein) hydrolase activity"/>
    <property type="evidence" value="ECO:0007669"/>
    <property type="project" value="TreeGrafter"/>
</dbReference>
<dbReference type="Proteomes" id="UP001383192">
    <property type="component" value="Unassembled WGS sequence"/>
</dbReference>
<protein>
    <submittedName>
        <fullName evidence="3">Bem46 protein, variant</fullName>
    </submittedName>
</protein>
<dbReference type="PANTHER" id="PTHR12277:SF81">
    <property type="entry name" value="PROTEIN ABHD13"/>
    <property type="match status" value="1"/>
</dbReference>
<organism evidence="3 4">
    <name type="scientific">Paramarasmius palmivorus</name>
    <dbReference type="NCBI Taxonomy" id="297713"/>
    <lineage>
        <taxon>Eukaryota</taxon>
        <taxon>Fungi</taxon>
        <taxon>Dikarya</taxon>
        <taxon>Basidiomycota</taxon>
        <taxon>Agaricomycotina</taxon>
        <taxon>Agaricomycetes</taxon>
        <taxon>Agaricomycetidae</taxon>
        <taxon>Agaricales</taxon>
        <taxon>Marasmiineae</taxon>
        <taxon>Marasmiaceae</taxon>
        <taxon>Paramarasmius</taxon>
    </lineage>
</organism>
<dbReference type="EMBL" id="JAYKXP010000020">
    <property type="protein sequence ID" value="KAK7047319.1"/>
    <property type="molecule type" value="Genomic_DNA"/>
</dbReference>
<dbReference type="Pfam" id="PF12146">
    <property type="entry name" value="Hydrolase_4"/>
    <property type="match status" value="1"/>
</dbReference>
<sequence length="254" mass="28765">MFHGNGYHIWHHAFSGSKFVELGYGHSQGTPSEKGLQKDSQAALEYVLAHPELSKRPIILHGHSLGGAVAIDLTHRNPHKITALIIENTFLSIPAVVQDIPGLRHLIIFIHQKWESHKRIRGIPGKTPILMFSGTDDEVVPAKQMKELWDIAQQRRRPENQRKADVGGWKRFLVRSGGDSEEKEDEDGEEDGKDEERPNMDVFKSIPGGTHGEVVARYISWHSSLMHETADTWVKPNYWSTIDTFLSKVTKSRL</sequence>
<dbReference type="InterPro" id="IPR022742">
    <property type="entry name" value="Hydrolase_4"/>
</dbReference>
<feature type="region of interest" description="Disordered" evidence="1">
    <location>
        <begin position="176"/>
        <end position="208"/>
    </location>
</feature>
<evidence type="ECO:0000256" key="1">
    <source>
        <dbReference type="SAM" id="MobiDB-lite"/>
    </source>
</evidence>
<evidence type="ECO:0000313" key="4">
    <source>
        <dbReference type="Proteomes" id="UP001383192"/>
    </source>
</evidence>
<gene>
    <name evidence="3" type="primary">bem46_2</name>
    <name evidence="3" type="ORF">VNI00_006550</name>
</gene>
<dbReference type="PANTHER" id="PTHR12277">
    <property type="entry name" value="ALPHA/BETA HYDROLASE DOMAIN-CONTAINING PROTEIN"/>
    <property type="match status" value="1"/>
</dbReference>
<dbReference type="AlphaFoldDB" id="A0AAW0D7C8"/>
<evidence type="ECO:0000313" key="3">
    <source>
        <dbReference type="EMBL" id="KAK7047319.1"/>
    </source>
</evidence>
<dbReference type="GO" id="GO:0016020">
    <property type="term" value="C:membrane"/>
    <property type="evidence" value="ECO:0007669"/>
    <property type="project" value="TreeGrafter"/>
</dbReference>
<dbReference type="SUPFAM" id="SSF53474">
    <property type="entry name" value="alpha/beta-Hydrolases"/>
    <property type="match status" value="1"/>
</dbReference>
<keyword evidence="4" id="KW-1185">Reference proteome</keyword>
<comment type="caution">
    <text evidence="3">The sequence shown here is derived from an EMBL/GenBank/DDBJ whole genome shotgun (WGS) entry which is preliminary data.</text>
</comment>
<proteinExistence type="predicted"/>
<dbReference type="Gene3D" id="3.40.50.1820">
    <property type="entry name" value="alpha/beta hydrolase"/>
    <property type="match status" value="1"/>
</dbReference>
<evidence type="ECO:0000259" key="2">
    <source>
        <dbReference type="Pfam" id="PF12146"/>
    </source>
</evidence>
<name>A0AAW0D7C8_9AGAR</name>
<feature type="compositionally biased region" description="Acidic residues" evidence="1">
    <location>
        <begin position="179"/>
        <end position="193"/>
    </location>
</feature>
<accession>A0AAW0D7C8</accession>
<reference evidence="3 4" key="1">
    <citation type="submission" date="2024-01" db="EMBL/GenBank/DDBJ databases">
        <title>A draft genome for a cacao thread blight-causing isolate of Paramarasmius palmivorus.</title>
        <authorList>
            <person name="Baruah I.K."/>
            <person name="Bukari Y."/>
            <person name="Amoako-Attah I."/>
            <person name="Meinhardt L.W."/>
            <person name="Bailey B.A."/>
            <person name="Cohen S.P."/>
        </authorList>
    </citation>
    <scope>NUCLEOTIDE SEQUENCE [LARGE SCALE GENOMIC DNA]</scope>
    <source>
        <strain evidence="3 4">GH-12</strain>
    </source>
</reference>